<protein>
    <submittedName>
        <fullName evidence="3">Predicted nuclease of restriction endonuclease-like (RecB) superfamily, DUF1016 family</fullName>
    </submittedName>
</protein>
<dbReference type="InterPro" id="IPR041527">
    <property type="entry name" value="YhcG_N"/>
</dbReference>
<dbReference type="Proteomes" id="UP000182958">
    <property type="component" value="Unassembled WGS sequence"/>
</dbReference>
<dbReference type="Pfam" id="PF06250">
    <property type="entry name" value="YhcG_C"/>
    <property type="match status" value="1"/>
</dbReference>
<dbReference type="EMBL" id="FPJA01000008">
    <property type="protein sequence ID" value="SFW46628.1"/>
    <property type="molecule type" value="Genomic_DNA"/>
</dbReference>
<evidence type="ECO:0000313" key="3">
    <source>
        <dbReference type="EMBL" id="SFW46628.1"/>
    </source>
</evidence>
<keyword evidence="3" id="KW-0378">Hydrolase</keyword>
<dbReference type="GO" id="GO:0003676">
    <property type="term" value="F:nucleic acid binding"/>
    <property type="evidence" value="ECO:0007669"/>
    <property type="project" value="InterPro"/>
</dbReference>
<dbReference type="PANTHER" id="PTHR30547:SF5">
    <property type="entry name" value="NUCLEASE YHCG-RELATED"/>
    <property type="match status" value="1"/>
</dbReference>
<dbReference type="InterPro" id="IPR011856">
    <property type="entry name" value="tRNA_endonuc-like_dom_sf"/>
</dbReference>
<accession>A0A1K1PGC5</accession>
<dbReference type="InterPro" id="IPR053148">
    <property type="entry name" value="PD-DEXK-like_domain"/>
</dbReference>
<evidence type="ECO:0000259" key="1">
    <source>
        <dbReference type="Pfam" id="PF06250"/>
    </source>
</evidence>
<gene>
    <name evidence="3" type="ORF">SAMN02910323_1971</name>
</gene>
<evidence type="ECO:0000313" key="4">
    <source>
        <dbReference type="Proteomes" id="UP000182958"/>
    </source>
</evidence>
<proteinExistence type="predicted"/>
<feature type="domain" description="YhcG PDDEXK nuclease" evidence="1">
    <location>
        <begin position="203"/>
        <end position="353"/>
    </location>
</feature>
<dbReference type="Gene3D" id="3.40.1350.10">
    <property type="match status" value="1"/>
</dbReference>
<dbReference type="GO" id="GO:0004519">
    <property type="term" value="F:endonuclease activity"/>
    <property type="evidence" value="ECO:0007669"/>
    <property type="project" value="UniProtKB-KW"/>
</dbReference>
<organism evidence="3 4">
    <name type="scientific">Selenomonas ruminantium</name>
    <dbReference type="NCBI Taxonomy" id="971"/>
    <lineage>
        <taxon>Bacteria</taxon>
        <taxon>Bacillati</taxon>
        <taxon>Bacillota</taxon>
        <taxon>Negativicutes</taxon>
        <taxon>Selenomonadales</taxon>
        <taxon>Selenomonadaceae</taxon>
        <taxon>Selenomonas</taxon>
    </lineage>
</organism>
<evidence type="ECO:0000259" key="2">
    <source>
        <dbReference type="Pfam" id="PF17761"/>
    </source>
</evidence>
<keyword evidence="4" id="KW-1185">Reference proteome</keyword>
<dbReference type="RefSeq" id="WP_072306424.1">
    <property type="nucleotide sequence ID" value="NZ_FPJA01000008.1"/>
</dbReference>
<dbReference type="PANTHER" id="PTHR30547">
    <property type="entry name" value="UNCHARACTERIZED PROTEIN YHCG-RELATED"/>
    <property type="match status" value="1"/>
</dbReference>
<name>A0A1K1PGC5_SELRU</name>
<reference evidence="4" key="1">
    <citation type="submission" date="2016-11" db="EMBL/GenBank/DDBJ databases">
        <authorList>
            <person name="Varghese N."/>
            <person name="Submissions S."/>
        </authorList>
    </citation>
    <scope>NUCLEOTIDE SEQUENCE [LARGE SCALE GENOMIC DNA]</scope>
    <source>
        <strain evidence="4">C3</strain>
    </source>
</reference>
<keyword evidence="3" id="KW-0255">Endonuclease</keyword>
<dbReference type="AlphaFoldDB" id="A0A1K1PGC5"/>
<keyword evidence="3" id="KW-0540">Nuclease</keyword>
<sequence>MAKDLAKEEGSSQLTEQIVRLIENAKRHVAAQVNSAMVCTYYEIGRMIVEHEQQGKIRAKYGTKIIPELAKRLTARLGKGFSKSNLANMRQFYIVYSKRFIDSNDKESIFQTASGKSEGISSISQTLSGKFLLSWSHYLFLMGISKPQERLFYEQEAANERWSLRELKRQFNSALYERLVLSRDKNEVSELSKQGLIVESPADIVKDPYVLEFLGLPENSSYSESKLEECIIDELQNFLMELGKGYTFVGRQVRLTFDEQHFYVDLVFFNRLLQCFVLIDLKIGDITHQDIGQMQMYVNYYDRKIKLSTENPTVGILLCKKKNDALVEMTLPKDNSQIFASKYELVLPNKEELMRILEEKFSEE</sequence>
<feature type="domain" description="YhcG N-terminal" evidence="2">
    <location>
        <begin position="18"/>
        <end position="178"/>
    </location>
</feature>
<dbReference type="InterPro" id="IPR009362">
    <property type="entry name" value="YhcG_C"/>
</dbReference>
<dbReference type="Pfam" id="PF17761">
    <property type="entry name" value="DUF1016_N"/>
    <property type="match status" value="1"/>
</dbReference>